<feature type="domain" description="C2H2-type" evidence="11">
    <location>
        <begin position="644"/>
        <end position="672"/>
    </location>
</feature>
<dbReference type="FunFam" id="3.30.160.60:FF:000624">
    <property type="entry name" value="zinc finger protein 697"/>
    <property type="match status" value="2"/>
</dbReference>
<evidence type="ECO:0000313" key="13">
    <source>
        <dbReference type="EMBL" id="EAT37522.1"/>
    </source>
</evidence>
<feature type="domain" description="C2H2-type" evidence="11">
    <location>
        <begin position="561"/>
        <end position="588"/>
    </location>
</feature>
<feature type="domain" description="C2H2-type" evidence="11">
    <location>
        <begin position="731"/>
        <end position="758"/>
    </location>
</feature>
<dbReference type="AlphaFoldDB" id="Q16ST7"/>
<feature type="compositionally biased region" description="Acidic residues" evidence="10">
    <location>
        <begin position="214"/>
        <end position="239"/>
    </location>
</feature>
<dbReference type="eggNOG" id="KOG1721">
    <property type="taxonomic scope" value="Eukaryota"/>
</dbReference>
<accession>Q16ST7</accession>
<reference evidence="13" key="2">
    <citation type="journal article" date="2007" name="Science">
        <title>Genome sequence of Aedes aegypti, a major arbovirus vector.</title>
        <authorList>
            <person name="Nene V."/>
            <person name="Wortman J.R."/>
            <person name="Lawson D."/>
            <person name="Haas B."/>
            <person name="Kodira C."/>
            <person name="Tu Z.J."/>
            <person name="Loftus B."/>
            <person name="Xi Z."/>
            <person name="Megy K."/>
            <person name="Grabherr M."/>
            <person name="Ren Q."/>
            <person name="Zdobnov E.M."/>
            <person name="Lobo N.F."/>
            <person name="Campbell K.S."/>
            <person name="Brown S.E."/>
            <person name="Bonaldo M.F."/>
            <person name="Zhu J."/>
            <person name="Sinkins S.P."/>
            <person name="Hogenkamp D.G."/>
            <person name="Amedeo P."/>
            <person name="Arensburger P."/>
            <person name="Atkinson P.W."/>
            <person name="Bidwell S."/>
            <person name="Biedler J."/>
            <person name="Birney E."/>
            <person name="Bruggner R.V."/>
            <person name="Costas J."/>
            <person name="Coy M.R."/>
            <person name="Crabtree J."/>
            <person name="Crawford M."/>
            <person name="Debruyn B."/>
            <person name="Decaprio D."/>
            <person name="Eiglmeier K."/>
            <person name="Eisenstadt E."/>
            <person name="El-Dorry H."/>
            <person name="Gelbart W.M."/>
            <person name="Gomes S.L."/>
            <person name="Hammond M."/>
            <person name="Hannick L.I."/>
            <person name="Hogan J.R."/>
            <person name="Holmes M.H."/>
            <person name="Jaffe D."/>
            <person name="Johnston J.S."/>
            <person name="Kennedy R.C."/>
            <person name="Koo H."/>
            <person name="Kravitz S."/>
            <person name="Kriventseva E.V."/>
            <person name="Kulp D."/>
            <person name="Labutti K."/>
            <person name="Lee E."/>
            <person name="Li S."/>
            <person name="Lovin D.D."/>
            <person name="Mao C."/>
            <person name="Mauceli E."/>
            <person name="Menck C.F."/>
            <person name="Miller J.R."/>
            <person name="Montgomery P."/>
            <person name="Mori A."/>
            <person name="Nascimento A.L."/>
            <person name="Naveira H.F."/>
            <person name="Nusbaum C."/>
            <person name="O'leary S."/>
            <person name="Orvis J."/>
            <person name="Pertea M."/>
            <person name="Quesneville H."/>
            <person name="Reidenbach K.R."/>
            <person name="Rogers Y.H."/>
            <person name="Roth C.W."/>
            <person name="Schneider J.R."/>
            <person name="Schatz M."/>
            <person name="Shumway M."/>
            <person name="Stanke M."/>
            <person name="Stinson E.O."/>
            <person name="Tubio J.M."/>
            <person name="Vanzee J.P."/>
            <person name="Verjovski-Almeida S."/>
            <person name="Werner D."/>
            <person name="White O."/>
            <person name="Wyder S."/>
            <person name="Zeng Q."/>
            <person name="Zhao Q."/>
            <person name="Zhao Y."/>
            <person name="Hill C.A."/>
            <person name="Raikhel A.S."/>
            <person name="Soares M.B."/>
            <person name="Knudson D.L."/>
            <person name="Lee N.H."/>
            <person name="Galagan J."/>
            <person name="Salzberg S.L."/>
            <person name="Paulsen I.T."/>
            <person name="Dimopoulos G."/>
            <person name="Collins F.H."/>
            <person name="Birren B."/>
            <person name="Fraser-Liggett C.M."/>
            <person name="Severson D.W."/>
        </authorList>
    </citation>
    <scope>NUCLEOTIDE SEQUENCE [LARGE SCALE GENOMIC DNA]</scope>
    <source>
        <strain evidence="13">Liverpool</strain>
    </source>
</reference>
<dbReference type="SMART" id="SM00355">
    <property type="entry name" value="ZnF_C2H2"/>
    <property type="match status" value="15"/>
</dbReference>
<dbReference type="GO" id="GO:0000978">
    <property type="term" value="F:RNA polymerase II cis-regulatory region sequence-specific DNA binding"/>
    <property type="evidence" value="ECO:0007669"/>
    <property type="project" value="TreeGrafter"/>
</dbReference>
<evidence type="ECO:0000256" key="10">
    <source>
        <dbReference type="SAM" id="MobiDB-lite"/>
    </source>
</evidence>
<dbReference type="SMART" id="SM00868">
    <property type="entry name" value="zf-AD"/>
    <property type="match status" value="2"/>
</dbReference>
<reference evidence="13" key="1">
    <citation type="submission" date="2005-10" db="EMBL/GenBank/DDBJ databases">
        <authorList>
            <person name="Loftus B.J."/>
            <person name="Nene V.M."/>
            <person name="Hannick L.I."/>
            <person name="Bidwell S."/>
            <person name="Haas B."/>
            <person name="Amedeo P."/>
            <person name="Orvis J."/>
            <person name="Wortman J.R."/>
            <person name="White O.R."/>
            <person name="Salzberg S."/>
            <person name="Shumway M."/>
            <person name="Koo H."/>
            <person name="Zhao Y."/>
            <person name="Holmes M."/>
            <person name="Miller J."/>
            <person name="Schatz M."/>
            <person name="Pop M."/>
            <person name="Pai G."/>
            <person name="Utterback T."/>
            <person name="Rogers Y.-H."/>
            <person name="Kravitz S."/>
            <person name="Fraser C.M."/>
        </authorList>
    </citation>
    <scope>NUCLEOTIDE SEQUENCE</scope>
    <source>
        <strain evidence="13">Liverpool</strain>
    </source>
</reference>
<dbReference type="GO" id="GO:0008270">
    <property type="term" value="F:zinc ion binding"/>
    <property type="evidence" value="ECO:0007669"/>
    <property type="project" value="UniProtKB-UniRule"/>
</dbReference>
<keyword evidence="4 8" id="KW-0863">Zinc-finger</keyword>
<dbReference type="PANTHER" id="PTHR24404:SF106">
    <property type="entry name" value="C2H2-TYPE DOMAIN-CONTAINING PROTEIN"/>
    <property type="match status" value="1"/>
</dbReference>
<feature type="domain" description="C2H2-type" evidence="11">
    <location>
        <begin position="672"/>
        <end position="699"/>
    </location>
</feature>
<feature type="domain" description="ZAD" evidence="12">
    <location>
        <begin position="7"/>
        <end position="82"/>
    </location>
</feature>
<name>Q16ST7_AEDAE</name>
<dbReference type="EMBL" id="CH477666">
    <property type="protein sequence ID" value="EAT37522.1"/>
    <property type="molecule type" value="Genomic_DNA"/>
</dbReference>
<feature type="binding site" evidence="9">
    <location>
        <position position="9"/>
    </location>
    <ligand>
        <name>Zn(2+)</name>
        <dbReference type="ChEBI" id="CHEBI:29105"/>
    </ligand>
</feature>
<evidence type="ECO:0000256" key="8">
    <source>
        <dbReference type="PROSITE-ProRule" id="PRU00042"/>
    </source>
</evidence>
<evidence type="ECO:0000256" key="3">
    <source>
        <dbReference type="ARBA" id="ARBA00022737"/>
    </source>
</evidence>
<feature type="domain" description="C2H2-type" evidence="11">
    <location>
        <begin position="589"/>
        <end position="616"/>
    </location>
</feature>
<organism evidence="13 14">
    <name type="scientific">Aedes aegypti</name>
    <name type="common">Yellowfever mosquito</name>
    <name type="synonym">Culex aegypti</name>
    <dbReference type="NCBI Taxonomy" id="7159"/>
    <lineage>
        <taxon>Eukaryota</taxon>
        <taxon>Metazoa</taxon>
        <taxon>Ecdysozoa</taxon>
        <taxon>Arthropoda</taxon>
        <taxon>Hexapoda</taxon>
        <taxon>Insecta</taxon>
        <taxon>Pterygota</taxon>
        <taxon>Neoptera</taxon>
        <taxon>Endopterygota</taxon>
        <taxon>Diptera</taxon>
        <taxon>Nematocera</taxon>
        <taxon>Culicoidea</taxon>
        <taxon>Culicidae</taxon>
        <taxon>Culicinae</taxon>
        <taxon>Aedini</taxon>
        <taxon>Aedes</taxon>
        <taxon>Stegomyia</taxon>
    </lineage>
</organism>
<reference evidence="13" key="3">
    <citation type="submission" date="2012-09" db="EMBL/GenBank/DDBJ databases">
        <authorList>
            <consortium name="VectorBase"/>
        </authorList>
    </citation>
    <scope>NUCLEOTIDE SEQUENCE</scope>
    <source>
        <strain evidence="13">Liverpool</strain>
    </source>
</reference>
<dbReference type="OMA" id="HEMSVHT"/>
<evidence type="ECO:0000256" key="9">
    <source>
        <dbReference type="PROSITE-ProRule" id="PRU01263"/>
    </source>
</evidence>
<dbReference type="PANTHER" id="PTHR24404">
    <property type="entry name" value="ZINC FINGER PROTEIN"/>
    <property type="match status" value="1"/>
</dbReference>
<dbReference type="PhylomeDB" id="Q16ST7"/>
<dbReference type="InterPro" id="IPR036236">
    <property type="entry name" value="Znf_C2H2_sf"/>
</dbReference>
<dbReference type="Pfam" id="PF07776">
    <property type="entry name" value="zf-AD"/>
    <property type="match status" value="1"/>
</dbReference>
<evidence type="ECO:0000256" key="4">
    <source>
        <dbReference type="ARBA" id="ARBA00022771"/>
    </source>
</evidence>
<gene>
    <name evidence="13" type="ORF">AaeL_AAEL010498</name>
</gene>
<evidence type="ECO:0000256" key="5">
    <source>
        <dbReference type="ARBA" id="ARBA00022833"/>
    </source>
</evidence>
<feature type="region of interest" description="Disordered" evidence="10">
    <location>
        <begin position="214"/>
        <end position="253"/>
    </location>
</feature>
<keyword evidence="2 9" id="KW-0479">Metal-binding</keyword>
<evidence type="ECO:0000259" key="12">
    <source>
        <dbReference type="PROSITE" id="PS51915"/>
    </source>
</evidence>
<comment type="subcellular location">
    <subcellularLocation>
        <location evidence="1">Nucleus</location>
    </subcellularLocation>
</comment>
<evidence type="ECO:0000256" key="1">
    <source>
        <dbReference type="ARBA" id="ARBA00004123"/>
    </source>
</evidence>
<feature type="domain" description="C2H2-type" evidence="11">
    <location>
        <begin position="399"/>
        <end position="427"/>
    </location>
</feature>
<dbReference type="InterPro" id="IPR013087">
    <property type="entry name" value="Znf_C2H2_type"/>
</dbReference>
<feature type="domain" description="C2H2-type" evidence="11">
    <location>
        <begin position="759"/>
        <end position="780"/>
    </location>
</feature>
<keyword evidence="3" id="KW-0677">Repeat</keyword>
<feature type="binding site" evidence="9">
    <location>
        <position position="55"/>
    </location>
    <ligand>
        <name>Zn(2+)</name>
        <dbReference type="ChEBI" id="CHEBI:29105"/>
    </ligand>
</feature>
<proteinExistence type="predicted"/>
<feature type="domain" description="C2H2-type" evidence="11">
    <location>
        <begin position="700"/>
        <end position="730"/>
    </location>
</feature>
<evidence type="ECO:0000256" key="2">
    <source>
        <dbReference type="ARBA" id="ARBA00022723"/>
    </source>
</evidence>
<feature type="binding site" evidence="9">
    <location>
        <position position="58"/>
    </location>
    <ligand>
        <name>Zn(2+)</name>
        <dbReference type="ChEBI" id="CHEBI:29105"/>
    </ligand>
</feature>
<dbReference type="FunFam" id="3.30.160.60:FF:002343">
    <property type="entry name" value="Zinc finger protein 33A"/>
    <property type="match status" value="1"/>
</dbReference>
<keyword evidence="7" id="KW-0539">Nucleus</keyword>
<evidence type="ECO:0000259" key="11">
    <source>
        <dbReference type="PROSITE" id="PS50157"/>
    </source>
</evidence>
<feature type="domain" description="C2H2-type" evidence="11">
    <location>
        <begin position="511"/>
        <end position="540"/>
    </location>
</feature>
<sequence length="780" mass="90342">MNWQRPKVCRICRAPDNDDLISVRLIQDNITIARMVEELTGIQVMLDKNLPQNICLRCLERLRNAHQLRQQCIESDQLLRGELYPEGSVREFPCKSGSNDMVKLEIEALEEELEPEEGLEAMAERVDLDIIVEEAEEGSPAEAVVEQEESKLTAAQELIDILAPEESTGKKHEMVYLNDLDEKDYEVLLERDHYDHIKFTAASCIEYIEESLTDCQDDPSDDDEEPKSNDGDDDDDEEESTHPKDSSKYISTRQRKQMALIPGNFVRVVAQYDGYNIVEIIKERCCSCLKFFDSIQELNEHTKEHRTKSLDEEYPQKKNSIIYECEYCLKKFDIAMIFVVHKRIREQKQFYQCRLCDFVIESESRLKNHMLFNDQHAKFYNLIREDVSDRYDAVTLPGFRCCGCGSYFEDESALVEHSKRDHPRDPSKDSVKRKHACSICDRRFSNVGEVTAHQQKQSSMVRYYCKLCDFESPSNARMLKHLYSSIHNESLPAIEVQQVEVRSRKLGSVRYCCFEECALPFHNFSQLQEHVQQHHQVEREANEAMAEAESDDTTGAVGRRWQCDCCGRVFRTGAVLKQHQFAHRVPKSFVCAVCGVAKSNKAALTVHEMKHTGERPHGCELCDKRFTSKTILNSHMKCHFPKQHQCPDCGEKFARGENLKRHIRHRHSEATFCCSYCPRKLKTREAQILHERSHTGEKPFDCRTDGCTKRYASITDRRRHEMASHTGERPHKCSFCAASFVRKRQLTIHERKHTGERPFACEQCGKGFIDAPLLKKHICS</sequence>
<protein>
    <submittedName>
        <fullName evidence="13">AAEL010498-PA</fullName>
    </submittedName>
</protein>
<evidence type="ECO:0000313" key="14">
    <source>
        <dbReference type="Proteomes" id="UP000682892"/>
    </source>
</evidence>
<dbReference type="VEuPathDB" id="VectorBase:AAEL010498"/>
<dbReference type="PROSITE" id="PS50157">
    <property type="entry name" value="ZINC_FINGER_C2H2_2"/>
    <property type="match status" value="10"/>
</dbReference>
<dbReference type="InterPro" id="IPR050589">
    <property type="entry name" value="Ikaros_C2H2-ZF"/>
</dbReference>
<feature type="domain" description="C2H2-type" evidence="11">
    <location>
        <begin position="617"/>
        <end position="644"/>
    </location>
</feature>
<dbReference type="InterPro" id="IPR012934">
    <property type="entry name" value="Znf_AD"/>
</dbReference>
<dbReference type="SUPFAM" id="SSF57716">
    <property type="entry name" value="Glucocorticoid receptor-like (DNA-binding domain)"/>
    <property type="match status" value="1"/>
</dbReference>
<dbReference type="Proteomes" id="UP000682892">
    <property type="component" value="Unassembled WGS sequence"/>
</dbReference>
<dbReference type="Pfam" id="PF00096">
    <property type="entry name" value="zf-C2H2"/>
    <property type="match status" value="2"/>
</dbReference>
<keyword evidence="5 9" id="KW-0862">Zinc</keyword>
<keyword evidence="6" id="KW-0238">DNA-binding</keyword>
<dbReference type="PROSITE" id="PS00028">
    <property type="entry name" value="ZINC_FINGER_C2H2_1"/>
    <property type="match status" value="9"/>
</dbReference>
<feature type="binding site" evidence="9">
    <location>
        <position position="12"/>
    </location>
    <ligand>
        <name>Zn(2+)</name>
        <dbReference type="ChEBI" id="CHEBI:29105"/>
    </ligand>
</feature>
<dbReference type="Gene3D" id="3.40.1800.20">
    <property type="match status" value="1"/>
</dbReference>
<dbReference type="SUPFAM" id="SSF57667">
    <property type="entry name" value="beta-beta-alpha zinc fingers"/>
    <property type="match status" value="7"/>
</dbReference>
<dbReference type="GO" id="GO:0003700">
    <property type="term" value="F:DNA-binding transcription factor activity"/>
    <property type="evidence" value="ECO:0007669"/>
    <property type="project" value="TreeGrafter"/>
</dbReference>
<dbReference type="Gene3D" id="3.30.160.60">
    <property type="entry name" value="Classic Zinc Finger"/>
    <property type="match status" value="9"/>
</dbReference>
<dbReference type="GO" id="GO:0005634">
    <property type="term" value="C:nucleus"/>
    <property type="evidence" value="ECO:0007669"/>
    <property type="project" value="UniProtKB-SubCell"/>
</dbReference>
<dbReference type="GO" id="GO:0006357">
    <property type="term" value="P:regulation of transcription by RNA polymerase II"/>
    <property type="evidence" value="ECO:0007669"/>
    <property type="project" value="TreeGrafter"/>
</dbReference>
<dbReference type="PROSITE" id="PS51915">
    <property type="entry name" value="ZAD"/>
    <property type="match status" value="1"/>
</dbReference>
<evidence type="ECO:0000256" key="7">
    <source>
        <dbReference type="ARBA" id="ARBA00023242"/>
    </source>
</evidence>
<evidence type="ECO:0000256" key="6">
    <source>
        <dbReference type="ARBA" id="ARBA00023125"/>
    </source>
</evidence>